<evidence type="ECO:0000256" key="2">
    <source>
        <dbReference type="SAM" id="SignalP"/>
    </source>
</evidence>
<organism evidence="3 4">
    <name type="scientific">Senna tora</name>
    <dbReference type="NCBI Taxonomy" id="362788"/>
    <lineage>
        <taxon>Eukaryota</taxon>
        <taxon>Viridiplantae</taxon>
        <taxon>Streptophyta</taxon>
        <taxon>Embryophyta</taxon>
        <taxon>Tracheophyta</taxon>
        <taxon>Spermatophyta</taxon>
        <taxon>Magnoliopsida</taxon>
        <taxon>eudicotyledons</taxon>
        <taxon>Gunneridae</taxon>
        <taxon>Pentapetalae</taxon>
        <taxon>rosids</taxon>
        <taxon>fabids</taxon>
        <taxon>Fabales</taxon>
        <taxon>Fabaceae</taxon>
        <taxon>Caesalpinioideae</taxon>
        <taxon>Cassia clade</taxon>
        <taxon>Senna</taxon>
    </lineage>
</organism>
<evidence type="ECO:0000313" key="4">
    <source>
        <dbReference type="Proteomes" id="UP000634136"/>
    </source>
</evidence>
<protein>
    <submittedName>
        <fullName evidence="3">Putative ribonuclease H protein</fullName>
    </submittedName>
</protein>
<evidence type="ECO:0000313" key="3">
    <source>
        <dbReference type="EMBL" id="KAF7815298.1"/>
    </source>
</evidence>
<gene>
    <name evidence="3" type="ORF">G2W53_029267</name>
</gene>
<accession>A0A834WBN0</accession>
<keyword evidence="4" id="KW-1185">Reference proteome</keyword>
<comment type="caution">
    <text evidence="3">The sequence shown here is derived from an EMBL/GenBank/DDBJ whole genome shotgun (WGS) entry which is preliminary data.</text>
</comment>
<feature type="signal peptide" evidence="2">
    <location>
        <begin position="1"/>
        <end position="25"/>
    </location>
</feature>
<evidence type="ECO:0000256" key="1">
    <source>
        <dbReference type="SAM" id="MobiDB-lite"/>
    </source>
</evidence>
<proteinExistence type="predicted"/>
<name>A0A834WBN0_9FABA</name>
<feature type="chain" id="PRO_5032318586" evidence="2">
    <location>
        <begin position="26"/>
        <end position="379"/>
    </location>
</feature>
<dbReference type="EMBL" id="JAAIUW010000009">
    <property type="protein sequence ID" value="KAF7815298.1"/>
    <property type="molecule type" value="Genomic_DNA"/>
</dbReference>
<dbReference type="AlphaFoldDB" id="A0A834WBN0"/>
<feature type="region of interest" description="Disordered" evidence="1">
    <location>
        <begin position="27"/>
        <end position="58"/>
    </location>
</feature>
<sequence length="379" mass="43108">MAKFKFVSFALVFSFLLVMASITDASRPTPTEEKKSSMPARRKPLDPPAFSIPNHTTTGDKRAIITSSTIHIDFNPLFFRRLPVNHDFRIRLESVNILLLQLRIGKRSHLGFDSGQEICGVVLAIIKNPLVSLLPNKPTRSTKSSIPIKIRVPNPILRQVLEHPVLIIQTKKFRPQRRLDQRFPKHANHGAVTDRMDSRFTRIATPHTVSLRSNHSIDSLLVSKNSVVAETPQENSCPFDNFASPNLIPHLTRLAVLITTKRIIGRFDRKIPVRNEISHNSIHTRSRRRRDNGVNSLQHFHRQNITKQNPIPFTSLGNIFINQLTQLNLRDNVKGGSNEARELADPMIGPKFSFFPIPDKVQRVIIHMVPHQLHSLPNI</sequence>
<dbReference type="Proteomes" id="UP000634136">
    <property type="component" value="Unassembled WGS sequence"/>
</dbReference>
<keyword evidence="2" id="KW-0732">Signal</keyword>
<reference evidence="3" key="1">
    <citation type="submission" date="2020-09" db="EMBL/GenBank/DDBJ databases">
        <title>Genome-Enabled Discovery of Anthraquinone Biosynthesis in Senna tora.</title>
        <authorList>
            <person name="Kang S.-H."/>
            <person name="Pandey R.P."/>
            <person name="Lee C.-M."/>
            <person name="Sim J.-S."/>
            <person name="Jeong J.-T."/>
            <person name="Choi B.-S."/>
            <person name="Jung M."/>
            <person name="Ginzburg D."/>
            <person name="Zhao K."/>
            <person name="Won S.Y."/>
            <person name="Oh T.-J."/>
            <person name="Yu Y."/>
            <person name="Kim N.-H."/>
            <person name="Lee O.R."/>
            <person name="Lee T.-H."/>
            <person name="Bashyal P."/>
            <person name="Kim T.-S."/>
            <person name="Lee W.-H."/>
            <person name="Kawkins C."/>
            <person name="Kim C.-K."/>
            <person name="Kim J.S."/>
            <person name="Ahn B.O."/>
            <person name="Rhee S.Y."/>
            <person name="Sohng J.K."/>
        </authorList>
    </citation>
    <scope>NUCLEOTIDE SEQUENCE</scope>
    <source>
        <tissue evidence="3">Leaf</tissue>
    </source>
</reference>